<feature type="compositionally biased region" description="Polar residues" evidence="1">
    <location>
        <begin position="367"/>
        <end position="380"/>
    </location>
</feature>
<comment type="caution">
    <text evidence="2">The sequence shown here is derived from an EMBL/GenBank/DDBJ whole genome shotgun (WGS) entry which is preliminary data.</text>
</comment>
<feature type="compositionally biased region" description="Basic and acidic residues" evidence="1">
    <location>
        <begin position="207"/>
        <end position="220"/>
    </location>
</feature>
<feature type="region of interest" description="Disordered" evidence="1">
    <location>
        <begin position="1239"/>
        <end position="1392"/>
    </location>
</feature>
<dbReference type="STRING" id="94643.A0A2A9M581"/>
<gene>
    <name evidence="2" type="ORF">BESB_028960</name>
</gene>
<dbReference type="KEGG" id="bbes:BESB_028960"/>
<feature type="compositionally biased region" description="Acidic residues" evidence="1">
    <location>
        <begin position="601"/>
        <end position="617"/>
    </location>
</feature>
<sequence length="1834" mass="194672">MADPLAVFAGEGGGDPPPCRAEEEGGVLPQNQPRPADGGAARESFSGSEECDPVRKDQMPRHAAAVSSPLYFSLPLPLFPCSAPSQLPPVSALSGLVSTAEDFAAWGVSLESLAAATFRASLLELMHTAYLPSRPRLMWRRVKRRLRADAGCWRAAEADGSCAPDACGGRNRLEGDLFDAKNSLNPSTSWMASHSAKSESSDGGAGVRDDAHRDGLHQTDENVDPWARHDRRRVTETDRRRELLMEDVCSRFFLWFYVDVSRKLITDGLSLARRTLPVDWVYRHYGTFLSLPECHFDIYPQYCIPMAQENSASSVGDFEMDGDAAFDRRATASSSSGSDLSDTADDGLEEEAEELGLDKAVELASGSLQGAPTGPQNSTCLGDEAPGESDVRASEVALERRAGAGGTQTSGIRSQLSAVSVAADVLRAEPGDADSLHDAPDASLSRPAARGLAASTRSPRAAAPSSPFVRAEAGGLPAAQKEPALSHAGAPSPRGVVPAEQRSASSSPCLFRTCQTPEAADAFDDICNGDGDAAHGPAGPAHVSSSQNSASLLSGAAYRAENDNRKRGDRGPSGHASNPPQASSSRAAHAKGGTAAAVEAPQEEAEGEGVDAAEEEAGGVASAPSPGDGLGPKTHPSGEKDDFLVVLSEGEDEASARIQMLAATMRRSLQEKVQLLLDEEEEDSKAVTARVSDEERSLHSGDERDSLREAEEMPRSRTSSAASSSHRKGSAAGSAAPSDEDQGESAKASGAEEEEAIQEGECGSTDHEMNEARDDVEASEKAEVAERAAEARRSADGGSQARHSDSNDGKTEEPAYKTKTSRRARRRGRGSVPLSGTRKSSRLNPKFRENAETCEVEEGSDAALSDAGGRREGEAFESAAERSAALPPKTEATAGAEDSRETRGAPATRMPAHRASARKSAERKSVESEPRAETSEGEFHVEEEARVEPNEHPRKRRRRRRSRRSRRGDLANIQESEHEPDRRAPSEEETGGDHDPGKDERNDLPPERAPRETGEEDGESGMLVDEAPEERGRQRCPAEAASEEEASEEPRATTKQRRRRAKSVGRPKSKKRMSAGSRASSRGASRTKEFRGALRKKDIDASRDIGAQDVDVGLSDNSVYGDNGSDADDAESSCDLPDSSEASRNLVSFAASAPNEEKGTSVESEEATRLHAAGVGDEDKGEEDSAASSTEPRRSSFLSRLSSEVQTTSLSAHAGGQEAGTVLKASALQVQMAAIFGPSRAPQATSGGDRFAVASPLGGDRRREAVERDRRRLSHLGGGGSALIDLWSQQYEQDQAERPDSPQPESATDEEEAVTTPPLSSLHADGEIAAAGDERRGDPEEASRKRSAHAETPRRSRGVERGAETKRGEDREAKMGGARKNEPKGPSVETRIPTFRGRFLWSRPGRFLSENKSFARRFLESVDARLEAIEAQLAATKTASETRPPVWGRSPSLSLRAPTASEQRGGRGVRNLPGFPFQRSRAVDSGVAQGTGPGARLFHPHASVAAADRRAADFETSGDEALEGRRGLRVDTTQTEELEEDSREGGAAISDASADSRSDSDTAEETEDARRRGRHGGGEAAGPSSGVCQSKALASDSEEDAPAAAASDADQQPPPGSCEDAAPHARRFIRAGLRRQPAPSARPGARRQAVGALSHPSPRDRAPAEPRGRDQQGLPRGKQPTPLAPSGAAGSSSRGLPPSAETHRAPRGFSAAAARADSTPPRRAARFGIPTGAAHHAQLRAASADMHAHPRLERKTPLRRAAEAPWPRREPPLPRVALLASQRQREKLELPKKTPVQSLTPAKAPATPGIARRPGASRHFQAAGKLSVGNPGGK</sequence>
<organism evidence="2 3">
    <name type="scientific">Besnoitia besnoiti</name>
    <name type="common">Apicomplexan protozoan</name>
    <dbReference type="NCBI Taxonomy" id="94643"/>
    <lineage>
        <taxon>Eukaryota</taxon>
        <taxon>Sar</taxon>
        <taxon>Alveolata</taxon>
        <taxon>Apicomplexa</taxon>
        <taxon>Conoidasida</taxon>
        <taxon>Coccidia</taxon>
        <taxon>Eucoccidiorida</taxon>
        <taxon>Eimeriorina</taxon>
        <taxon>Sarcocystidae</taxon>
        <taxon>Besnoitia</taxon>
    </lineage>
</organism>
<protein>
    <submittedName>
        <fullName evidence="2">Uncharacterized protein</fullName>
    </submittedName>
</protein>
<feature type="compositionally biased region" description="Basic residues" evidence="1">
    <location>
        <begin position="1054"/>
        <end position="1073"/>
    </location>
</feature>
<feature type="compositionally biased region" description="Low complexity" evidence="1">
    <location>
        <begin position="876"/>
        <end position="885"/>
    </location>
</feature>
<feature type="compositionally biased region" description="Polar residues" evidence="1">
    <location>
        <begin position="575"/>
        <end position="586"/>
    </location>
</feature>
<feature type="compositionally biased region" description="Basic and acidic residues" evidence="1">
    <location>
        <begin position="919"/>
        <end position="952"/>
    </location>
</feature>
<dbReference type="OrthoDB" id="332870at2759"/>
<feature type="compositionally biased region" description="Basic and acidic residues" evidence="1">
    <location>
        <begin position="975"/>
        <end position="1013"/>
    </location>
</feature>
<feature type="compositionally biased region" description="Basic and acidic residues" evidence="1">
    <location>
        <begin position="1657"/>
        <end position="1670"/>
    </location>
</feature>
<feature type="region of interest" description="Disordered" evidence="1">
    <location>
        <begin position="522"/>
        <end position="648"/>
    </location>
</feature>
<feature type="compositionally biased region" description="Low complexity" evidence="1">
    <location>
        <begin position="529"/>
        <end position="557"/>
    </location>
</feature>
<feature type="region of interest" description="Disordered" evidence="1">
    <location>
        <begin position="1507"/>
        <end position="1834"/>
    </location>
</feature>
<feature type="compositionally biased region" description="Basic and acidic residues" evidence="1">
    <location>
        <begin position="431"/>
        <end position="440"/>
    </location>
</feature>
<feature type="compositionally biased region" description="Low complexity" evidence="1">
    <location>
        <begin position="1733"/>
        <end position="1744"/>
    </location>
</feature>
<name>A0A2A9M581_BESBE</name>
<feature type="region of interest" description="Disordered" evidence="1">
    <location>
        <begin position="188"/>
        <end position="224"/>
    </location>
</feature>
<evidence type="ECO:0000313" key="2">
    <source>
        <dbReference type="EMBL" id="PFH31461.1"/>
    </source>
</evidence>
<feature type="compositionally biased region" description="Basic and acidic residues" evidence="1">
    <location>
        <begin position="764"/>
        <end position="795"/>
    </location>
</feature>
<dbReference type="RefSeq" id="XP_029215470.1">
    <property type="nucleotide sequence ID" value="XM_029361570.1"/>
</dbReference>
<evidence type="ECO:0000313" key="3">
    <source>
        <dbReference type="Proteomes" id="UP000224006"/>
    </source>
</evidence>
<feature type="compositionally biased region" description="Basic residues" evidence="1">
    <location>
        <begin position="1624"/>
        <end position="1633"/>
    </location>
</feature>
<keyword evidence="3" id="KW-1185">Reference proteome</keyword>
<feature type="compositionally biased region" description="Low complexity" evidence="1">
    <location>
        <begin position="1684"/>
        <end position="1700"/>
    </location>
</feature>
<dbReference type="VEuPathDB" id="ToxoDB:BESB_028960"/>
<feature type="compositionally biased region" description="Basic and acidic residues" evidence="1">
    <location>
        <begin position="560"/>
        <end position="572"/>
    </location>
</feature>
<feature type="compositionally biased region" description="Basic and acidic residues" evidence="1">
    <location>
        <begin position="1746"/>
        <end position="1772"/>
    </location>
</feature>
<evidence type="ECO:0000256" key="1">
    <source>
        <dbReference type="SAM" id="MobiDB-lite"/>
    </source>
</evidence>
<feature type="compositionally biased region" description="Low complexity" evidence="1">
    <location>
        <begin position="1602"/>
        <end position="1611"/>
    </location>
</feature>
<feature type="compositionally biased region" description="Basic and acidic residues" evidence="1">
    <location>
        <begin position="1259"/>
        <end position="1270"/>
    </location>
</feature>
<feature type="compositionally biased region" description="Low complexity" evidence="1">
    <location>
        <begin position="331"/>
        <end position="341"/>
    </location>
</feature>
<proteinExistence type="predicted"/>
<feature type="compositionally biased region" description="Basic and acidic residues" evidence="1">
    <location>
        <begin position="1086"/>
        <end position="1103"/>
    </location>
</feature>
<feature type="region of interest" description="Disordered" evidence="1">
    <location>
        <begin position="329"/>
        <end position="349"/>
    </location>
</feature>
<feature type="region of interest" description="Disordered" evidence="1">
    <location>
        <begin position="431"/>
        <end position="508"/>
    </location>
</feature>
<feature type="compositionally biased region" description="Basic and acidic residues" evidence="1">
    <location>
        <begin position="802"/>
        <end position="816"/>
    </location>
</feature>
<feature type="compositionally biased region" description="Low complexity" evidence="1">
    <location>
        <begin position="1074"/>
        <end position="1084"/>
    </location>
</feature>
<dbReference type="EMBL" id="NWUJ01000015">
    <property type="protein sequence ID" value="PFH31461.1"/>
    <property type="molecule type" value="Genomic_DNA"/>
</dbReference>
<feature type="region of interest" description="Disordered" evidence="1">
    <location>
        <begin position="1483"/>
        <end position="1502"/>
    </location>
</feature>
<feature type="region of interest" description="Disordered" evidence="1">
    <location>
        <begin position="1"/>
        <end position="57"/>
    </location>
</feature>
<dbReference type="Proteomes" id="UP000224006">
    <property type="component" value="Unassembled WGS sequence"/>
</dbReference>
<feature type="compositionally biased region" description="Low complexity" evidence="1">
    <location>
        <begin position="590"/>
        <end position="600"/>
    </location>
</feature>
<feature type="compositionally biased region" description="Basic residues" evidence="1">
    <location>
        <begin position="819"/>
        <end position="829"/>
    </location>
</feature>
<feature type="region of interest" description="Disordered" evidence="1">
    <location>
        <begin position="1436"/>
        <end position="1477"/>
    </location>
</feature>
<feature type="compositionally biased region" description="Low complexity" evidence="1">
    <location>
        <begin position="716"/>
        <end position="736"/>
    </location>
</feature>
<feature type="compositionally biased region" description="Low complexity" evidence="1">
    <location>
        <begin position="453"/>
        <end position="471"/>
    </location>
</feature>
<feature type="compositionally biased region" description="Basic and acidic residues" evidence="1">
    <location>
        <begin position="1783"/>
        <end position="1792"/>
    </location>
</feature>
<reference evidence="2 3" key="1">
    <citation type="submission" date="2017-09" db="EMBL/GenBank/DDBJ databases">
        <title>Genome sequencing of Besnoitia besnoiti strain Bb-Ger1.</title>
        <authorList>
            <person name="Schares G."/>
            <person name="Venepally P."/>
            <person name="Lorenzi H.A."/>
        </authorList>
    </citation>
    <scope>NUCLEOTIDE SEQUENCE [LARGE SCALE GENOMIC DNA]</scope>
    <source>
        <strain evidence="2 3">Bb-Ger1</strain>
    </source>
</reference>
<feature type="region of interest" description="Disordered" evidence="1">
    <location>
        <begin position="677"/>
        <end position="1216"/>
    </location>
</feature>
<accession>A0A2A9M581</accession>
<feature type="region of interest" description="Disordered" evidence="1">
    <location>
        <begin position="367"/>
        <end position="392"/>
    </location>
</feature>
<dbReference type="GeneID" id="40307948"/>
<feature type="compositionally biased region" description="Basic and acidic residues" evidence="1">
    <location>
        <begin position="1332"/>
        <end position="1383"/>
    </location>
</feature>
<feature type="compositionally biased region" description="Basic residues" evidence="1">
    <location>
        <begin position="953"/>
        <end position="966"/>
    </location>
</feature>
<feature type="compositionally biased region" description="Basic and acidic residues" evidence="1">
    <location>
        <begin position="691"/>
        <end position="715"/>
    </location>
</feature>
<feature type="compositionally biased region" description="Low complexity" evidence="1">
    <location>
        <begin position="1707"/>
        <end position="1722"/>
    </location>
</feature>